<proteinExistence type="predicted"/>
<dbReference type="Gene3D" id="3.40.50.720">
    <property type="entry name" value="NAD(P)-binding Rossmann-like Domain"/>
    <property type="match status" value="1"/>
</dbReference>
<gene>
    <name evidence="2" type="ORF">MNBD_BACTEROID02-1675</name>
</gene>
<dbReference type="PANTHER" id="PTHR48079">
    <property type="entry name" value="PROTEIN YEEZ"/>
    <property type="match status" value="1"/>
</dbReference>
<protein>
    <submittedName>
        <fullName evidence="2">3-beta hydroxysteroid dehydrogenase/isomerase family protein</fullName>
    </submittedName>
</protein>
<dbReference type="GO" id="GO:0016853">
    <property type="term" value="F:isomerase activity"/>
    <property type="evidence" value="ECO:0007669"/>
    <property type="project" value="UniProtKB-KW"/>
</dbReference>
<dbReference type="InterPro" id="IPR001509">
    <property type="entry name" value="Epimerase_deHydtase"/>
</dbReference>
<dbReference type="GO" id="GO:0004029">
    <property type="term" value="F:aldehyde dehydrogenase (NAD+) activity"/>
    <property type="evidence" value="ECO:0007669"/>
    <property type="project" value="TreeGrafter"/>
</dbReference>
<dbReference type="EMBL" id="UOEB01000178">
    <property type="protein sequence ID" value="VAV84702.1"/>
    <property type="molecule type" value="Genomic_DNA"/>
</dbReference>
<dbReference type="InterPro" id="IPR036291">
    <property type="entry name" value="NAD(P)-bd_dom_sf"/>
</dbReference>
<name>A0A3B0QWK3_9ZZZZ</name>
<feature type="domain" description="NAD-dependent epimerase/dehydratase" evidence="1">
    <location>
        <begin position="2"/>
        <end position="229"/>
    </location>
</feature>
<sequence>MILVTGGTGLVGSHLIYKLTEKGHHVKAIYRTKEKINAVKHVFSYYTKKVDALFSKIEWIEANINDIPSLTNAFTGITKVYHCAAFISFDTRDYLTLRKINIEGTANIVNLCLSNNIKKLCYVSSIATIGKTESGTLINEDKHWNPDEDHNVYAITKYGAEMEVWRGTQEGLNAVVVNPGVIIGPGYWKSGSGTLINLVYKGLSYYTNGVVGYVDVKDVVLAMIELMKSDIQNKRYILVSENLSYKDFFTKVATQLYVKPPNKEASNFALNLAWRLDWLRSYIKNKRRRLTKHTEKTITTISCFSNKKVVADLNYTFIPIDVSIAETSQLFLEDLG</sequence>
<organism evidence="2">
    <name type="scientific">hydrothermal vent metagenome</name>
    <dbReference type="NCBI Taxonomy" id="652676"/>
    <lineage>
        <taxon>unclassified sequences</taxon>
        <taxon>metagenomes</taxon>
        <taxon>ecological metagenomes</taxon>
    </lineage>
</organism>
<evidence type="ECO:0000313" key="2">
    <source>
        <dbReference type="EMBL" id="VAV84702.1"/>
    </source>
</evidence>
<dbReference type="SUPFAM" id="SSF51735">
    <property type="entry name" value="NAD(P)-binding Rossmann-fold domains"/>
    <property type="match status" value="1"/>
</dbReference>
<dbReference type="InterPro" id="IPR051783">
    <property type="entry name" value="NAD(P)-dependent_oxidoreduct"/>
</dbReference>
<dbReference type="GO" id="GO:0005737">
    <property type="term" value="C:cytoplasm"/>
    <property type="evidence" value="ECO:0007669"/>
    <property type="project" value="TreeGrafter"/>
</dbReference>
<accession>A0A3B0QWK3</accession>
<evidence type="ECO:0000259" key="1">
    <source>
        <dbReference type="Pfam" id="PF01370"/>
    </source>
</evidence>
<dbReference type="PANTHER" id="PTHR48079:SF6">
    <property type="entry name" value="NAD(P)-BINDING DOMAIN-CONTAINING PROTEIN-RELATED"/>
    <property type="match status" value="1"/>
</dbReference>
<dbReference type="Pfam" id="PF01370">
    <property type="entry name" value="Epimerase"/>
    <property type="match status" value="1"/>
</dbReference>
<dbReference type="AlphaFoldDB" id="A0A3B0QWK3"/>
<keyword evidence="2" id="KW-0413">Isomerase</keyword>
<reference evidence="2" key="1">
    <citation type="submission" date="2018-06" db="EMBL/GenBank/DDBJ databases">
        <authorList>
            <person name="Zhirakovskaya E."/>
        </authorList>
    </citation>
    <scope>NUCLEOTIDE SEQUENCE</scope>
</reference>